<feature type="compositionally biased region" description="Basic and acidic residues" evidence="1">
    <location>
        <begin position="62"/>
        <end position="72"/>
    </location>
</feature>
<dbReference type="Proteomes" id="UP001629113">
    <property type="component" value="Unassembled WGS sequence"/>
</dbReference>
<feature type="compositionally biased region" description="Polar residues" evidence="1">
    <location>
        <begin position="128"/>
        <end position="139"/>
    </location>
</feature>
<name>A0ABR4PPP4_9HELO</name>
<protein>
    <submittedName>
        <fullName evidence="2">Uncharacterized protein</fullName>
    </submittedName>
</protein>
<evidence type="ECO:0000256" key="1">
    <source>
        <dbReference type="SAM" id="MobiDB-lite"/>
    </source>
</evidence>
<dbReference type="EMBL" id="JBFCZG010000002">
    <property type="protein sequence ID" value="KAL3425280.1"/>
    <property type="molecule type" value="Genomic_DNA"/>
</dbReference>
<reference evidence="2 3" key="1">
    <citation type="submission" date="2024-06" db="EMBL/GenBank/DDBJ databases">
        <title>Complete genome of Phlyctema vagabunda strain 19-DSS-EL-015.</title>
        <authorList>
            <person name="Fiorenzani C."/>
        </authorList>
    </citation>
    <scope>NUCLEOTIDE SEQUENCE [LARGE SCALE GENOMIC DNA]</scope>
    <source>
        <strain evidence="2 3">19-DSS-EL-015</strain>
    </source>
</reference>
<evidence type="ECO:0000313" key="2">
    <source>
        <dbReference type="EMBL" id="KAL3425280.1"/>
    </source>
</evidence>
<sequence length="139" mass="14668">MSYRQHIAQHTTLMVPGQSARSPAPRLPSNPSPDDITPSDQPLQDASNSRNIDKSRRKRKPVKDTFEGREAEGQAAQPEPKDGAASPLDSNPDTRGEGSTVHELDTDGASSSGGHGCDADLVPPIIVTSPTDSTDSGLE</sequence>
<organism evidence="2 3">
    <name type="scientific">Phlyctema vagabunda</name>
    <dbReference type="NCBI Taxonomy" id="108571"/>
    <lineage>
        <taxon>Eukaryota</taxon>
        <taxon>Fungi</taxon>
        <taxon>Dikarya</taxon>
        <taxon>Ascomycota</taxon>
        <taxon>Pezizomycotina</taxon>
        <taxon>Leotiomycetes</taxon>
        <taxon>Helotiales</taxon>
        <taxon>Dermateaceae</taxon>
        <taxon>Phlyctema</taxon>
    </lineage>
</organism>
<accession>A0ABR4PPP4</accession>
<comment type="caution">
    <text evidence="2">The sequence shown here is derived from an EMBL/GenBank/DDBJ whole genome shotgun (WGS) entry which is preliminary data.</text>
</comment>
<feature type="region of interest" description="Disordered" evidence="1">
    <location>
        <begin position="1"/>
        <end position="139"/>
    </location>
</feature>
<proteinExistence type="predicted"/>
<evidence type="ECO:0000313" key="3">
    <source>
        <dbReference type="Proteomes" id="UP001629113"/>
    </source>
</evidence>
<keyword evidence="3" id="KW-1185">Reference proteome</keyword>
<gene>
    <name evidence="2" type="ORF">PVAG01_02071</name>
</gene>
<feature type="compositionally biased region" description="Polar residues" evidence="1">
    <location>
        <begin position="38"/>
        <end position="50"/>
    </location>
</feature>
<feature type="compositionally biased region" description="Basic and acidic residues" evidence="1">
    <location>
        <begin position="92"/>
        <end position="105"/>
    </location>
</feature>